<dbReference type="EMBL" id="CP157199">
    <property type="protein sequence ID" value="XBG60354.1"/>
    <property type="molecule type" value="Genomic_DNA"/>
</dbReference>
<dbReference type="AlphaFoldDB" id="A0AAU7BQB4"/>
<proteinExistence type="predicted"/>
<evidence type="ECO:0000313" key="1">
    <source>
        <dbReference type="EMBL" id="XBG60354.1"/>
    </source>
</evidence>
<organism evidence="1">
    <name type="scientific">Pontimicrobium sp. SW4</name>
    <dbReference type="NCBI Taxonomy" id="3153519"/>
    <lineage>
        <taxon>Bacteria</taxon>
        <taxon>Pseudomonadati</taxon>
        <taxon>Bacteroidota</taxon>
        <taxon>Flavobacteriia</taxon>
        <taxon>Flavobacteriales</taxon>
        <taxon>Flavobacteriaceae</taxon>
        <taxon>Pontimicrobium</taxon>
    </lineage>
</organism>
<name>A0AAU7BQB4_9FLAO</name>
<sequence length="184" mass="20832">MKHSILALILSITLLISCNKEQDPFQIATQNVGNLNDSTQVKDLKMVFANDSIVTSVSGDEFSGSTNDILVYEKGGKQLLVLSPSQSLDSTATIRTVRVIDERYKTHKGLRANSTFKTVRDNYKISSIQNTLRNIIVSIDDINVYFTIDKNELPAEMRFDMNLKIEAIHIPDDAKIKNFFIQWF</sequence>
<protein>
    <recommendedName>
        <fullName evidence="2">DUF4738 domain-containing protein</fullName>
    </recommendedName>
</protein>
<gene>
    <name evidence="1" type="ORF">ABGB03_10860</name>
</gene>
<reference evidence="1" key="1">
    <citation type="submission" date="2024-05" db="EMBL/GenBank/DDBJ databases">
        <title>Pontimicrobium maritimus sp. nov., isolated form sea water.</title>
        <authorList>
            <person name="Muhammad N."/>
            <person name="Vuong T.Q."/>
            <person name="Han H.L."/>
            <person name="Kim S.-G."/>
        </authorList>
    </citation>
    <scope>NUCLEOTIDE SEQUENCE</scope>
    <source>
        <strain evidence="1">SW4</strain>
    </source>
</reference>
<evidence type="ECO:0008006" key="2">
    <source>
        <dbReference type="Google" id="ProtNLM"/>
    </source>
</evidence>
<accession>A0AAU7BQB4</accession>
<dbReference type="RefSeq" id="WP_347922538.1">
    <property type="nucleotide sequence ID" value="NZ_CP157199.1"/>
</dbReference>
<dbReference type="PROSITE" id="PS51257">
    <property type="entry name" value="PROKAR_LIPOPROTEIN"/>
    <property type="match status" value="1"/>
</dbReference>